<dbReference type="Pfam" id="PF08761">
    <property type="entry name" value="dUTPase_2"/>
    <property type="match status" value="1"/>
</dbReference>
<dbReference type="Proteomes" id="UP000267187">
    <property type="component" value="Unassembled WGS sequence"/>
</dbReference>
<name>A0A3M0AQG8_9GAMM</name>
<dbReference type="SUPFAM" id="SSF101386">
    <property type="entry name" value="all-alpha NTP pyrophosphatases"/>
    <property type="match status" value="1"/>
</dbReference>
<dbReference type="AlphaFoldDB" id="A0A3M0AQG8"/>
<dbReference type="EMBL" id="REFJ01000002">
    <property type="protein sequence ID" value="RMA81242.1"/>
    <property type="molecule type" value="Genomic_DNA"/>
</dbReference>
<keyword evidence="2" id="KW-1185">Reference proteome</keyword>
<gene>
    <name evidence="1" type="ORF">DFR27_1051</name>
</gene>
<evidence type="ECO:0000313" key="1">
    <source>
        <dbReference type="EMBL" id="RMA81242.1"/>
    </source>
</evidence>
<sequence>MLKHQLRSLLSMQDAMNAKVNANWIELGHEWYRAIWIECGEMLDHYGWKWWKAQECDLPQVELELIDILHFGLSDLIQKSSNVETLADELAQNWPVPADGKVFEDQLEAFAADCLATKSFNLALFVQLAHSINMSSDDLYVGYIAKNVLNRFRQDFGYKSGEYIKIWNGKEDNEVLVELCSTLDVRSEDFQTQLYNGLKAAYPV</sequence>
<proteinExistence type="predicted"/>
<dbReference type="RefSeq" id="WP_121876392.1">
    <property type="nucleotide sequence ID" value="NZ_REFJ01000002.1"/>
</dbReference>
<accession>A0A3M0AQG8</accession>
<comment type="caution">
    <text evidence="1">The sequence shown here is derived from an EMBL/GenBank/DDBJ whole genome shotgun (WGS) entry which is preliminary data.</text>
</comment>
<protein>
    <submittedName>
        <fullName evidence="1">Dimeric dUTPase (All-alpha-NTP-PPase superfamily)</fullName>
    </submittedName>
</protein>
<evidence type="ECO:0000313" key="2">
    <source>
        <dbReference type="Proteomes" id="UP000267187"/>
    </source>
</evidence>
<dbReference type="CDD" id="cd11527">
    <property type="entry name" value="NTP-PPase_dUTPase"/>
    <property type="match status" value="1"/>
</dbReference>
<dbReference type="OrthoDB" id="9775854at2"/>
<organism evidence="1 2">
    <name type="scientific">Umboniibacter marinipuniceus</name>
    <dbReference type="NCBI Taxonomy" id="569599"/>
    <lineage>
        <taxon>Bacteria</taxon>
        <taxon>Pseudomonadati</taxon>
        <taxon>Pseudomonadota</taxon>
        <taxon>Gammaproteobacteria</taxon>
        <taxon>Cellvibrionales</taxon>
        <taxon>Cellvibrionaceae</taxon>
        <taxon>Umboniibacter</taxon>
    </lineage>
</organism>
<dbReference type="InterPro" id="IPR014871">
    <property type="entry name" value="dUTPase/dCTP_pyrophosphatase"/>
</dbReference>
<dbReference type="Gene3D" id="1.10.4010.10">
    <property type="entry name" value="Type II deoxyuridine triphosphatase"/>
    <property type="match status" value="1"/>
</dbReference>
<reference evidence="1 2" key="1">
    <citation type="submission" date="2018-10" db="EMBL/GenBank/DDBJ databases">
        <title>Genomic Encyclopedia of Type Strains, Phase IV (KMG-IV): sequencing the most valuable type-strain genomes for metagenomic binning, comparative biology and taxonomic classification.</title>
        <authorList>
            <person name="Goeker M."/>
        </authorList>
    </citation>
    <scope>NUCLEOTIDE SEQUENCE [LARGE SCALE GENOMIC DNA]</scope>
    <source>
        <strain evidence="1 2">DSM 25080</strain>
    </source>
</reference>